<evidence type="ECO:0000313" key="2">
    <source>
        <dbReference type="Proteomes" id="UP000010411"/>
    </source>
</evidence>
<name>L1KUD3_9ACTN</name>
<evidence type="ECO:0000313" key="1">
    <source>
        <dbReference type="EMBL" id="EKX64406.1"/>
    </source>
</evidence>
<accession>L1KUD3</accession>
<organism evidence="1 2">
    <name type="scientific">Streptomyces ipomoeae 91-03</name>
    <dbReference type="NCBI Taxonomy" id="698759"/>
    <lineage>
        <taxon>Bacteria</taxon>
        <taxon>Bacillati</taxon>
        <taxon>Actinomycetota</taxon>
        <taxon>Actinomycetes</taxon>
        <taxon>Kitasatosporales</taxon>
        <taxon>Streptomycetaceae</taxon>
        <taxon>Streptomyces</taxon>
    </lineage>
</organism>
<protein>
    <submittedName>
        <fullName evidence="1">Transcriptional regulator, LuxR family</fullName>
    </submittedName>
</protein>
<dbReference type="EMBL" id="AEJC01000375">
    <property type="protein sequence ID" value="EKX64406.1"/>
    <property type="molecule type" value="Genomic_DNA"/>
</dbReference>
<keyword evidence="2" id="KW-1185">Reference proteome</keyword>
<reference evidence="1 2" key="1">
    <citation type="submission" date="2012-11" db="EMBL/GenBank/DDBJ databases">
        <authorList>
            <person name="Huguet-Tapia J.C."/>
            <person name="Durkin A.S."/>
            <person name="Pettis G.S."/>
            <person name="Badger J.H."/>
        </authorList>
    </citation>
    <scope>NUCLEOTIDE SEQUENCE [LARGE SCALE GENOMIC DNA]</scope>
    <source>
        <strain evidence="1 2">91-03</strain>
    </source>
</reference>
<comment type="caution">
    <text evidence="1">The sequence shown here is derived from an EMBL/GenBank/DDBJ whole genome shotgun (WGS) entry which is preliminary data.</text>
</comment>
<gene>
    <name evidence="1" type="ORF">STRIP9103_00113</name>
</gene>
<sequence length="29" mass="3017">RPLRPRLPGPGHRRSRPVAAVAVVLGAGC</sequence>
<dbReference type="AlphaFoldDB" id="L1KUD3"/>
<dbReference type="Proteomes" id="UP000010411">
    <property type="component" value="Unassembled WGS sequence"/>
</dbReference>
<feature type="non-terminal residue" evidence="1">
    <location>
        <position position="1"/>
    </location>
</feature>
<proteinExistence type="predicted"/>